<keyword evidence="2" id="KW-0732">Signal</keyword>
<dbReference type="AlphaFoldDB" id="A0AAD3CDI7"/>
<protein>
    <submittedName>
        <fullName evidence="3">Uncharacterized protein</fullName>
    </submittedName>
</protein>
<comment type="caution">
    <text evidence="3">The sequence shown here is derived from an EMBL/GenBank/DDBJ whole genome shotgun (WGS) entry which is preliminary data.</text>
</comment>
<keyword evidence="4" id="KW-1185">Reference proteome</keyword>
<evidence type="ECO:0000313" key="3">
    <source>
        <dbReference type="EMBL" id="GFH44137.1"/>
    </source>
</evidence>
<dbReference type="Proteomes" id="UP001054902">
    <property type="component" value="Unassembled WGS sequence"/>
</dbReference>
<evidence type="ECO:0000256" key="2">
    <source>
        <dbReference type="SAM" id="SignalP"/>
    </source>
</evidence>
<feature type="chain" id="PRO_5042222215" evidence="2">
    <location>
        <begin position="28"/>
        <end position="572"/>
    </location>
</feature>
<proteinExistence type="predicted"/>
<reference evidence="3 4" key="1">
    <citation type="journal article" date="2021" name="Sci. Rep.">
        <title>The genome of the diatom Chaetoceros tenuissimus carries an ancient integrated fragment of an extant virus.</title>
        <authorList>
            <person name="Hongo Y."/>
            <person name="Kimura K."/>
            <person name="Takaki Y."/>
            <person name="Yoshida Y."/>
            <person name="Baba S."/>
            <person name="Kobayashi G."/>
            <person name="Nagasaki K."/>
            <person name="Hano T."/>
            <person name="Tomaru Y."/>
        </authorList>
    </citation>
    <scope>NUCLEOTIDE SEQUENCE [LARGE SCALE GENOMIC DNA]</scope>
    <source>
        <strain evidence="3 4">NIES-3715</strain>
    </source>
</reference>
<feature type="signal peptide" evidence="2">
    <location>
        <begin position="1"/>
        <end position="27"/>
    </location>
</feature>
<accession>A0AAD3CDI7</accession>
<feature type="compositionally biased region" description="Polar residues" evidence="1">
    <location>
        <begin position="544"/>
        <end position="572"/>
    </location>
</feature>
<feature type="region of interest" description="Disordered" evidence="1">
    <location>
        <begin position="517"/>
        <end position="572"/>
    </location>
</feature>
<gene>
    <name evidence="3" type="ORF">CTEN210_00611</name>
</gene>
<organism evidence="3 4">
    <name type="scientific">Chaetoceros tenuissimus</name>
    <dbReference type="NCBI Taxonomy" id="426638"/>
    <lineage>
        <taxon>Eukaryota</taxon>
        <taxon>Sar</taxon>
        <taxon>Stramenopiles</taxon>
        <taxon>Ochrophyta</taxon>
        <taxon>Bacillariophyta</taxon>
        <taxon>Coscinodiscophyceae</taxon>
        <taxon>Chaetocerotophycidae</taxon>
        <taxon>Chaetocerotales</taxon>
        <taxon>Chaetocerotaceae</taxon>
        <taxon>Chaetoceros</taxon>
    </lineage>
</organism>
<sequence length="572" mass="65859">MKFLHCITKSSWLMILASLTKPSQVLGLDDEIPFIGSISNELSYDDNDHLSSYYLVFPEIDMKRGCPGTSQQYNRYGFKKAALRSHSEAMEQVFPNYDYDQVEQDEDDYACHAAILERGAERSIAGYPMPNKIYKAPEHFHDWLSENGSKVEVCLLNYYDEENPLQVYWVPDDGGELKPQGHPLRYGMRYTNCFHSFLGHQFRVEHTSTKEVLTEFTVEFPLSLGFGAPAPHGKDVREADFTEEIHSTLRHEWEKKDIPQRTFSPLGFSKGRLPNDIFATMGAFYYNNRMHKTREEWEGKGVFVNWWETDVYMIQIPWGMKDIWQHRLVDLVSKWSGVQVEQTMMYGLRQYEEGARLLTHVDRLHTHVLSSIVNVAQGGLEEEWPIEVFDHYGRLHEVVMQPGDMVFYESAKALHSRNRPLKGKGAHYLNLFTHYRPVGEGDEWYLKATEPGREPVLEVEGTCYTPEEVVSKQTEHLGYGKVKCDDPRLGRNISPTLFQLKSADDLIAWWERTSPNRDDDDSMLVASPSADEASPPNAELRANIDTSNEETSMIQDTSSKVQEEVQSVNNEL</sequence>
<evidence type="ECO:0000256" key="1">
    <source>
        <dbReference type="SAM" id="MobiDB-lite"/>
    </source>
</evidence>
<evidence type="ECO:0000313" key="4">
    <source>
        <dbReference type="Proteomes" id="UP001054902"/>
    </source>
</evidence>
<name>A0AAD3CDI7_9STRA</name>
<dbReference type="EMBL" id="BLLK01000019">
    <property type="protein sequence ID" value="GFH44137.1"/>
    <property type="molecule type" value="Genomic_DNA"/>
</dbReference>